<name>A0A6J4PBM6_9ACTN</name>
<evidence type="ECO:0000256" key="2">
    <source>
        <dbReference type="ARBA" id="ARBA00022679"/>
    </source>
</evidence>
<keyword evidence="2 5" id="KW-0808">Transferase</keyword>
<keyword evidence="1 5" id="KW-0489">Methyltransferase</keyword>
<comment type="similarity">
    <text evidence="4 5">Belongs to the RNA methyltransferase RlmH family.</text>
</comment>
<evidence type="ECO:0000256" key="5">
    <source>
        <dbReference type="HAMAP-Rule" id="MF_00658"/>
    </source>
</evidence>
<dbReference type="PANTHER" id="PTHR33603">
    <property type="entry name" value="METHYLTRANSFERASE"/>
    <property type="match status" value="1"/>
</dbReference>
<organism evidence="6">
    <name type="scientific">uncultured Rubrobacteraceae bacterium</name>
    <dbReference type="NCBI Taxonomy" id="349277"/>
    <lineage>
        <taxon>Bacteria</taxon>
        <taxon>Bacillati</taxon>
        <taxon>Actinomycetota</taxon>
        <taxon>Rubrobacteria</taxon>
        <taxon>Rubrobacterales</taxon>
        <taxon>Rubrobacteraceae</taxon>
        <taxon>environmental samples</taxon>
    </lineage>
</organism>
<dbReference type="Pfam" id="PF02590">
    <property type="entry name" value="SPOUT_MTase"/>
    <property type="match status" value="1"/>
</dbReference>
<dbReference type="CDD" id="cd18081">
    <property type="entry name" value="RlmH-like"/>
    <property type="match status" value="1"/>
</dbReference>
<dbReference type="PANTHER" id="PTHR33603:SF1">
    <property type="entry name" value="RIBOSOMAL RNA LARGE SUBUNIT METHYLTRANSFERASE H"/>
    <property type="match status" value="1"/>
</dbReference>
<dbReference type="SUPFAM" id="SSF75217">
    <property type="entry name" value="alpha/beta knot"/>
    <property type="match status" value="1"/>
</dbReference>
<dbReference type="EC" id="2.1.1.177" evidence="5"/>
<dbReference type="PIRSF" id="PIRSF004505">
    <property type="entry name" value="MT_bac"/>
    <property type="match status" value="1"/>
</dbReference>
<feature type="binding site" evidence="5">
    <location>
        <begin position="125"/>
        <end position="130"/>
    </location>
    <ligand>
        <name>S-adenosyl-L-methionine</name>
        <dbReference type="ChEBI" id="CHEBI:59789"/>
    </ligand>
</feature>
<keyword evidence="5" id="KW-0698">rRNA processing</keyword>
<evidence type="ECO:0000313" key="6">
    <source>
        <dbReference type="EMBL" id="CAA9409715.1"/>
    </source>
</evidence>
<gene>
    <name evidence="5" type="primary">rlmH</name>
    <name evidence="6" type="ORF">AVDCRST_MAG22-1744</name>
</gene>
<accession>A0A6J4PBM6</accession>
<feature type="binding site" evidence="5">
    <location>
        <position position="106"/>
    </location>
    <ligand>
        <name>S-adenosyl-L-methionine</name>
        <dbReference type="ChEBI" id="CHEBI:59789"/>
    </ligand>
</feature>
<comment type="subcellular location">
    <subcellularLocation>
        <location evidence="5">Cytoplasm</location>
    </subcellularLocation>
</comment>
<dbReference type="AlphaFoldDB" id="A0A6J4PBM6"/>
<dbReference type="GO" id="GO:0005737">
    <property type="term" value="C:cytoplasm"/>
    <property type="evidence" value="ECO:0007669"/>
    <property type="project" value="UniProtKB-SubCell"/>
</dbReference>
<feature type="binding site" evidence="5">
    <location>
        <position position="73"/>
    </location>
    <ligand>
        <name>S-adenosyl-L-methionine</name>
        <dbReference type="ChEBI" id="CHEBI:59789"/>
    </ligand>
</feature>
<dbReference type="Gene3D" id="3.40.1280.10">
    <property type="match status" value="1"/>
</dbReference>
<dbReference type="InterPro" id="IPR029026">
    <property type="entry name" value="tRNA_m1G_MTases_N"/>
</dbReference>
<protein>
    <recommendedName>
        <fullName evidence="5">Ribosomal RNA large subunit methyltransferase H</fullName>
        <ecNumber evidence="5">2.1.1.177</ecNumber>
    </recommendedName>
    <alternativeName>
        <fullName evidence="5">23S rRNA (pseudouridine1915-N3)-methyltransferase</fullName>
    </alternativeName>
    <alternativeName>
        <fullName evidence="5">23S rRNA m3Psi1915 methyltransferase</fullName>
    </alternativeName>
    <alternativeName>
        <fullName evidence="5">rRNA (pseudouridine-N3-)-methyltransferase RlmH</fullName>
    </alternativeName>
</protein>
<proteinExistence type="inferred from homology"/>
<comment type="subunit">
    <text evidence="5">Homodimer.</text>
</comment>
<keyword evidence="5" id="KW-0963">Cytoplasm</keyword>
<keyword evidence="3 5" id="KW-0949">S-adenosyl-L-methionine</keyword>
<dbReference type="GO" id="GO:0070038">
    <property type="term" value="F:rRNA (pseudouridine-N3-)-methyltransferase activity"/>
    <property type="evidence" value="ECO:0007669"/>
    <property type="project" value="UniProtKB-UniRule"/>
</dbReference>
<evidence type="ECO:0000256" key="4">
    <source>
        <dbReference type="ARBA" id="ARBA00038303"/>
    </source>
</evidence>
<dbReference type="EMBL" id="CADCUV010000073">
    <property type="protein sequence ID" value="CAA9409715.1"/>
    <property type="molecule type" value="Genomic_DNA"/>
</dbReference>
<comment type="function">
    <text evidence="5">Specifically methylates the pseudouridine at position 1915 (m3Psi1915) in 23S rRNA.</text>
</comment>
<reference evidence="6" key="1">
    <citation type="submission" date="2020-02" db="EMBL/GenBank/DDBJ databases">
        <authorList>
            <person name="Meier V. D."/>
        </authorList>
    </citation>
    <scope>NUCLEOTIDE SEQUENCE</scope>
    <source>
        <strain evidence="6">AVDCRST_MAG22</strain>
    </source>
</reference>
<evidence type="ECO:0000256" key="1">
    <source>
        <dbReference type="ARBA" id="ARBA00022603"/>
    </source>
</evidence>
<dbReference type="InterPro" id="IPR029028">
    <property type="entry name" value="Alpha/beta_knot_MTases"/>
</dbReference>
<evidence type="ECO:0000256" key="3">
    <source>
        <dbReference type="ARBA" id="ARBA00022691"/>
    </source>
</evidence>
<comment type="catalytic activity">
    <reaction evidence="5">
        <text>pseudouridine(1915) in 23S rRNA + S-adenosyl-L-methionine = N(3)-methylpseudouridine(1915) in 23S rRNA + S-adenosyl-L-homocysteine + H(+)</text>
        <dbReference type="Rhea" id="RHEA:42752"/>
        <dbReference type="Rhea" id="RHEA-COMP:10221"/>
        <dbReference type="Rhea" id="RHEA-COMP:10222"/>
        <dbReference type="ChEBI" id="CHEBI:15378"/>
        <dbReference type="ChEBI" id="CHEBI:57856"/>
        <dbReference type="ChEBI" id="CHEBI:59789"/>
        <dbReference type="ChEBI" id="CHEBI:65314"/>
        <dbReference type="ChEBI" id="CHEBI:74486"/>
        <dbReference type="EC" id="2.1.1.177"/>
    </reaction>
</comment>
<dbReference type="InterPro" id="IPR003742">
    <property type="entry name" value="RlmH-like"/>
</dbReference>
<sequence>MIRRATVVAVGKLKGWPADGCADYAKRLRRHFPVEIVEVGEEDMNRRSPQEVLTAEGERISRCIPAGSHVVALDRERGKRLASEDLAGRLDYLGVSGRSHLTVLVGGPLGLSPGLLGRADEVWSFGSITLPHALARVVLLEQLYRAVKIERGEKYHW</sequence>
<dbReference type="HAMAP" id="MF_00658">
    <property type="entry name" value="23SrRNA_methyltr_H"/>
    <property type="match status" value="1"/>
</dbReference>